<keyword evidence="2" id="KW-0812">Transmembrane</keyword>
<dbReference type="SUPFAM" id="SSF82714">
    <property type="entry name" value="Multidrug efflux transporter AcrB TolC docking domain, DN and DC subdomains"/>
    <property type="match status" value="1"/>
</dbReference>
<feature type="transmembrane region" description="Helical" evidence="2">
    <location>
        <begin position="464"/>
        <end position="482"/>
    </location>
</feature>
<dbReference type="PANTHER" id="PTHR32063">
    <property type="match status" value="1"/>
</dbReference>
<accession>E3HZP2</accession>
<feature type="transmembrane region" description="Helical" evidence="2">
    <location>
        <begin position="535"/>
        <end position="555"/>
    </location>
</feature>
<dbReference type="Gene3D" id="3.30.70.1430">
    <property type="entry name" value="Multidrug efflux transporter AcrB pore domain"/>
    <property type="match status" value="2"/>
</dbReference>
<dbReference type="PANTHER" id="PTHR32063:SF8">
    <property type="entry name" value="CATION EFFLUX PROTEIN"/>
    <property type="match status" value="1"/>
</dbReference>
<feature type="transmembrane region" description="Helical" evidence="2">
    <location>
        <begin position="360"/>
        <end position="381"/>
    </location>
</feature>
<feature type="transmembrane region" description="Helical" evidence="2">
    <location>
        <begin position="912"/>
        <end position="931"/>
    </location>
</feature>
<gene>
    <name evidence="3" type="ordered locus">Rvan_2948</name>
</gene>
<dbReference type="AlphaFoldDB" id="E3HZP2"/>
<dbReference type="SUPFAM" id="SSF82693">
    <property type="entry name" value="Multidrug efflux transporter AcrB pore domain, PN1, PN2, PC1 and PC2 subdomains"/>
    <property type="match status" value="2"/>
</dbReference>
<keyword evidence="2" id="KW-0472">Membrane</keyword>
<dbReference type="RefSeq" id="WP_013420521.1">
    <property type="nucleotide sequence ID" value="NC_014664.1"/>
</dbReference>
<evidence type="ECO:0000256" key="1">
    <source>
        <dbReference type="SAM" id="MobiDB-lite"/>
    </source>
</evidence>
<dbReference type="eggNOG" id="COG0841">
    <property type="taxonomic scope" value="Bacteria"/>
</dbReference>
<dbReference type="Pfam" id="PF00873">
    <property type="entry name" value="ACR_tran"/>
    <property type="match status" value="1"/>
</dbReference>
<feature type="transmembrane region" description="Helical" evidence="2">
    <location>
        <begin position="1015"/>
        <end position="1037"/>
    </location>
</feature>
<dbReference type="SUPFAM" id="SSF82866">
    <property type="entry name" value="Multidrug efflux transporter AcrB transmembrane domain"/>
    <property type="match status" value="2"/>
</dbReference>
<dbReference type="HOGENOM" id="CLU_002755_1_2_5"/>
<reference evidence="4" key="1">
    <citation type="journal article" date="2011" name="J. Bacteriol.">
        <title>Genome sequences of eight morphologically diverse alphaproteobacteria.</title>
        <authorList>
            <consortium name="US DOE Joint Genome Institute"/>
            <person name="Brown P.J."/>
            <person name="Kysela D.T."/>
            <person name="Buechlein A."/>
            <person name="Hemmerich C."/>
            <person name="Brun Y.V."/>
        </authorList>
    </citation>
    <scope>NUCLEOTIDE SEQUENCE [LARGE SCALE GENOMIC DNA]</scope>
    <source>
        <strain evidence="4">ATCC 17100 / ATH 3.1.1 / DSM 162 / LMG 4299</strain>
    </source>
</reference>
<feature type="transmembrane region" description="Helical" evidence="2">
    <location>
        <begin position="428"/>
        <end position="452"/>
    </location>
</feature>
<keyword evidence="4" id="KW-1185">Reference proteome</keyword>
<feature type="transmembrane region" description="Helical" evidence="2">
    <location>
        <begin position="886"/>
        <end position="905"/>
    </location>
</feature>
<dbReference type="PRINTS" id="PR00702">
    <property type="entry name" value="ACRIFLAVINRP"/>
</dbReference>
<evidence type="ECO:0000313" key="4">
    <source>
        <dbReference type="Proteomes" id="UP000001399"/>
    </source>
</evidence>
<name>E3HZP2_RHOVT</name>
<evidence type="ECO:0000313" key="3">
    <source>
        <dbReference type="EMBL" id="ADP72152.1"/>
    </source>
</evidence>
<dbReference type="KEGG" id="rva:Rvan_2948"/>
<dbReference type="EMBL" id="CP002292">
    <property type="protein sequence ID" value="ADP72152.1"/>
    <property type="molecule type" value="Genomic_DNA"/>
</dbReference>
<dbReference type="GO" id="GO:0042910">
    <property type="term" value="F:xenobiotic transmembrane transporter activity"/>
    <property type="evidence" value="ECO:0007669"/>
    <property type="project" value="TreeGrafter"/>
</dbReference>
<dbReference type="GO" id="GO:0005886">
    <property type="term" value="C:plasma membrane"/>
    <property type="evidence" value="ECO:0007669"/>
    <property type="project" value="TreeGrafter"/>
</dbReference>
<dbReference type="STRING" id="648757.Rvan_2948"/>
<protein>
    <submittedName>
        <fullName evidence="3">Acriflavin resistance protein</fullName>
    </submittedName>
</protein>
<feature type="transmembrane region" description="Helical" evidence="2">
    <location>
        <begin position="984"/>
        <end position="1003"/>
    </location>
</feature>
<proteinExistence type="predicted"/>
<organism evidence="3 4">
    <name type="scientific">Rhodomicrobium vannielii (strain ATCC 17100 / DSM 162 / LMG 4299 / NCIMB 10020 / ATH 3.1.1)</name>
    <dbReference type="NCBI Taxonomy" id="648757"/>
    <lineage>
        <taxon>Bacteria</taxon>
        <taxon>Pseudomonadati</taxon>
        <taxon>Pseudomonadota</taxon>
        <taxon>Alphaproteobacteria</taxon>
        <taxon>Hyphomicrobiales</taxon>
        <taxon>Hyphomicrobiaceae</taxon>
        <taxon>Rhodomicrobium</taxon>
    </lineage>
</organism>
<dbReference type="Gene3D" id="3.30.2090.10">
    <property type="entry name" value="Multidrug efflux transporter AcrB TolC docking domain, DN and DC subdomains"/>
    <property type="match status" value="2"/>
</dbReference>
<dbReference type="Proteomes" id="UP000001399">
    <property type="component" value="Chromosome"/>
</dbReference>
<dbReference type="InterPro" id="IPR001036">
    <property type="entry name" value="Acrflvin-R"/>
</dbReference>
<keyword evidence="2" id="KW-1133">Transmembrane helix</keyword>
<dbReference type="InterPro" id="IPR027463">
    <property type="entry name" value="AcrB_DN_DC_subdom"/>
</dbReference>
<dbReference type="OrthoDB" id="8308837at2"/>
<dbReference type="Gene3D" id="3.30.70.1440">
    <property type="entry name" value="Multidrug efflux transporter AcrB pore domain"/>
    <property type="match status" value="1"/>
</dbReference>
<feature type="transmembrane region" description="Helical" evidence="2">
    <location>
        <begin position="943"/>
        <end position="963"/>
    </location>
</feature>
<sequence>MGIVRFALRFPHTFYVLAVLIVFLGTNAIITTPKDIFPQINIPVVSVIWQYTGLSPKEMEARVATYSEFSISSNVTGIKNIESQTLEGIVVERIYFQPNVNIELAIAQIVSASNSIRALMPPGIQPPIVVQYNASSVPVLQLVLSSDTLNEQQLYDYALYRVRQALAPVPGLTLPTPYGGKFRQIMVDLDPAALLARGLRPTDVVNAVNAQNLTVPAGDAKIGDRQYIISVNSQPPDIEALNNIPVRQVNGATIYLRDIGNVRDAWAVQQNIVRAEGKRSVLLTVIKNGDASTLDVVNGVKAALPAIRAAAPPGMEIRELFDQSVFVSNSIDGVLREAAIAAGLTALMILVFLGSWRSTLIVLISIPLSILTSIAVLSALGETINTMTLGGLALAVGILVDDSTVTIENTHRVLEEGMEYDKGIEEGAAGIALPTLVSTLAISCVFVSVVFLQGAPRYLFSPQGFAVVFAMLASYGISRTLVPIVNRILLRKEYEPGYRESLGAFGRFSDLFNRGFESFRNFYAWLLEGIIRARFVIPVIALAALTGAGYLATFVGRDFFPTVDAGLIQLHVRAPARTRIEDTEKYFQRIEDRIRDLIPESERDLILDNIGLPARAYNLAFTDGSTIGVNDGLIQISLKEGHRPTSEHIARLRRELPEAFPDVLFYFQAADMVTQILNFGVATQIDLQIQGRDPQNVELIKEALKRMSSIPGVVDSHIHQELDAPNLYFDIDRSRAQGLTLQASQIVSDMTISLSSSQQVSPNFWTDPAQQNPYYLAVQTPERLVSTVNDLQNTSIAAAGGSAQSPIPNTLGNVATMSRRYIPSVINHNNVNPVFDVYASVASRDLGSVSSEINKIIDDIKPQLKPGNTISLQGQAASMDSAFSRFTIGLIFAAVFVYLLMVVNFQDFLDPLAVILGLPGVACGIVLMLFVTGTTLSVPSLMGAIMAIGVASANSILLVTFARERLLEGMHPMEAAVAAGRTRLRPVLMTASAMIVGMLPMAIGGPGEEQNAVLARAVIGGLLVGTVTTLLVVPYIYTTIHALKERVQGPQHGGKSLRRDDTAVAQHGGNG</sequence>
<evidence type="ECO:0000256" key="2">
    <source>
        <dbReference type="SAM" id="Phobius"/>
    </source>
</evidence>
<dbReference type="Gene3D" id="1.20.1640.10">
    <property type="entry name" value="Multidrug efflux transporter AcrB transmembrane domain"/>
    <property type="match status" value="2"/>
</dbReference>
<feature type="region of interest" description="Disordered" evidence="1">
    <location>
        <begin position="1048"/>
        <end position="1071"/>
    </location>
</feature>
<dbReference type="Gene3D" id="3.30.70.1320">
    <property type="entry name" value="Multidrug efflux transporter AcrB pore domain like"/>
    <property type="match status" value="1"/>
</dbReference>